<evidence type="ECO:0000256" key="4">
    <source>
        <dbReference type="ARBA" id="ARBA00023239"/>
    </source>
</evidence>
<dbReference type="PROSITE" id="PS51891">
    <property type="entry name" value="CENP_V_GFA"/>
    <property type="match status" value="1"/>
</dbReference>
<dbReference type="RefSeq" id="WP_338435541.1">
    <property type="nucleotide sequence ID" value="NZ_JAUYVH010000002.1"/>
</dbReference>
<evidence type="ECO:0000259" key="6">
    <source>
        <dbReference type="PROSITE" id="PS51891"/>
    </source>
</evidence>
<keyword evidence="4" id="KW-0456">Lyase</keyword>
<evidence type="ECO:0000256" key="2">
    <source>
        <dbReference type="ARBA" id="ARBA00022723"/>
    </source>
</evidence>
<feature type="region of interest" description="Disordered" evidence="5">
    <location>
        <begin position="155"/>
        <end position="175"/>
    </location>
</feature>
<feature type="compositionally biased region" description="Polar residues" evidence="5">
    <location>
        <begin position="165"/>
        <end position="175"/>
    </location>
</feature>
<dbReference type="PANTHER" id="PTHR33337">
    <property type="entry name" value="GFA DOMAIN-CONTAINING PROTEIN"/>
    <property type="match status" value="1"/>
</dbReference>
<keyword evidence="2" id="KW-0479">Metal-binding</keyword>
<comment type="caution">
    <text evidence="7">The sequence shown here is derived from an EMBL/GenBank/DDBJ whole genome shotgun (WGS) entry which is preliminary data.</text>
</comment>
<dbReference type="Gene3D" id="3.90.1590.10">
    <property type="entry name" value="glutathione-dependent formaldehyde- activating enzyme (gfa)"/>
    <property type="match status" value="1"/>
</dbReference>
<dbReference type="EMBL" id="JAUYVH010000002">
    <property type="protein sequence ID" value="MDQ9169603.1"/>
    <property type="molecule type" value="Genomic_DNA"/>
</dbReference>
<dbReference type="Pfam" id="PF04828">
    <property type="entry name" value="GFA"/>
    <property type="match status" value="1"/>
</dbReference>
<comment type="similarity">
    <text evidence="1">Belongs to the Gfa family.</text>
</comment>
<organism evidence="7 8">
    <name type="scientific">Keguizhuia sedimenti</name>
    <dbReference type="NCBI Taxonomy" id="3064264"/>
    <lineage>
        <taxon>Bacteria</taxon>
        <taxon>Pseudomonadati</taxon>
        <taxon>Pseudomonadota</taxon>
        <taxon>Betaproteobacteria</taxon>
        <taxon>Burkholderiales</taxon>
        <taxon>Oxalobacteraceae</taxon>
        <taxon>Keguizhuia</taxon>
    </lineage>
</organism>
<proteinExistence type="inferred from homology"/>
<evidence type="ECO:0000256" key="5">
    <source>
        <dbReference type="SAM" id="MobiDB-lite"/>
    </source>
</evidence>
<dbReference type="InterPro" id="IPR011057">
    <property type="entry name" value="Mss4-like_sf"/>
</dbReference>
<dbReference type="PANTHER" id="PTHR33337:SF44">
    <property type="entry name" value="DUF636 DOMAIN PROTEIN (AFU_ORTHOLOGUE AFUA_1G09754)"/>
    <property type="match status" value="1"/>
</dbReference>
<evidence type="ECO:0000256" key="1">
    <source>
        <dbReference type="ARBA" id="ARBA00005495"/>
    </source>
</evidence>
<evidence type="ECO:0000256" key="3">
    <source>
        <dbReference type="ARBA" id="ARBA00022833"/>
    </source>
</evidence>
<dbReference type="Proteomes" id="UP001225596">
    <property type="component" value="Unassembled WGS sequence"/>
</dbReference>
<keyword evidence="3" id="KW-0862">Zinc</keyword>
<sequence>MHLEGSCHCGKIKFSVDSAEPVPFMRCYCSICRKTAGTGGYAINLGAVARSMKVTGKRYLRIYRARLPEDGNTGTHLSTARRYFCAHCGSALWLWDPTWPELVHPHAGAIDTPLPVPPENVHCLVDSKAAWVKVEGNPDDPRFEHYPSMSLAQWHQSKGLASPTKAGQAQSRKDA</sequence>
<reference evidence="7 8" key="1">
    <citation type="submission" date="2023-08" db="EMBL/GenBank/DDBJ databases">
        <title>Oxalobacteraceae gen .nov., isolated from river sludge outside the plant.</title>
        <authorList>
            <person name="Zhao S.Y."/>
        </authorList>
    </citation>
    <scope>NUCLEOTIDE SEQUENCE [LARGE SCALE GENOMIC DNA]</scope>
    <source>
        <strain evidence="7 8">R-40</strain>
    </source>
</reference>
<evidence type="ECO:0000313" key="7">
    <source>
        <dbReference type="EMBL" id="MDQ9169603.1"/>
    </source>
</evidence>
<name>A0ABU1BKU4_9BURK</name>
<protein>
    <submittedName>
        <fullName evidence="7">GFA family protein</fullName>
    </submittedName>
</protein>
<dbReference type="InterPro" id="IPR006913">
    <property type="entry name" value="CENP-V/GFA"/>
</dbReference>
<accession>A0ABU1BKU4</accession>
<feature type="domain" description="CENP-V/GFA" evidence="6">
    <location>
        <begin position="3"/>
        <end position="155"/>
    </location>
</feature>
<dbReference type="SUPFAM" id="SSF51316">
    <property type="entry name" value="Mss4-like"/>
    <property type="match status" value="1"/>
</dbReference>
<keyword evidence="8" id="KW-1185">Reference proteome</keyword>
<gene>
    <name evidence="7" type="ORF">Q8A64_04175</name>
</gene>
<evidence type="ECO:0000313" key="8">
    <source>
        <dbReference type="Proteomes" id="UP001225596"/>
    </source>
</evidence>